<dbReference type="Pfam" id="PF13343">
    <property type="entry name" value="SBP_bac_6"/>
    <property type="match status" value="1"/>
</dbReference>
<evidence type="ECO:0000256" key="1">
    <source>
        <dbReference type="ARBA" id="ARBA00022729"/>
    </source>
</evidence>
<dbReference type="PANTHER" id="PTHR30006:SF2">
    <property type="entry name" value="ABC TRANSPORTER SUBSTRATE-BINDING PROTEIN"/>
    <property type="match status" value="1"/>
</dbReference>
<proteinExistence type="predicted"/>
<organism evidence="2">
    <name type="scientific">bioreactor metagenome</name>
    <dbReference type="NCBI Taxonomy" id="1076179"/>
    <lineage>
        <taxon>unclassified sequences</taxon>
        <taxon>metagenomes</taxon>
        <taxon>ecological metagenomes</taxon>
    </lineage>
</organism>
<dbReference type="AlphaFoldDB" id="A0A644TCQ7"/>
<dbReference type="GO" id="GO:0030288">
    <property type="term" value="C:outer membrane-bounded periplasmic space"/>
    <property type="evidence" value="ECO:0007669"/>
    <property type="project" value="TreeGrafter"/>
</dbReference>
<dbReference type="GO" id="GO:0030975">
    <property type="term" value="F:thiamine binding"/>
    <property type="evidence" value="ECO:0007669"/>
    <property type="project" value="TreeGrafter"/>
</dbReference>
<dbReference type="PIRSF" id="PIRSF002825">
    <property type="entry name" value="CfbpA"/>
    <property type="match status" value="1"/>
</dbReference>
<dbReference type="SUPFAM" id="SSF53850">
    <property type="entry name" value="Periplasmic binding protein-like II"/>
    <property type="match status" value="1"/>
</dbReference>
<reference evidence="2" key="1">
    <citation type="submission" date="2019-08" db="EMBL/GenBank/DDBJ databases">
        <authorList>
            <person name="Kucharzyk K."/>
            <person name="Murdoch R.W."/>
            <person name="Higgins S."/>
            <person name="Loffler F."/>
        </authorList>
    </citation>
    <scope>NUCLEOTIDE SEQUENCE</scope>
</reference>
<dbReference type="PANTHER" id="PTHR30006">
    <property type="entry name" value="THIAMINE-BINDING PERIPLASMIC PROTEIN-RELATED"/>
    <property type="match status" value="1"/>
</dbReference>
<name>A0A644TCQ7_9ZZZZ</name>
<sequence>MKKFIIALLICAMIVGVAFAQASKQTRALIIWSAAAEDEAQALVAKFNEKYPDIKVSVIRAGSGELLTRLNAEQPKPQGDILLGIAKESFDGAYDLFRAYKSVNHNYLGADVKDVAAIPKYYGFSMPLQAFMVNTKLLKEADYPRKWTDLVNPKYKGEIILANPALSGSAYAQLYMTYKLYGEEFTKKLAKAATFTASSTVGPESVARGEYAITATGEGNIAKYIGEGAPVTYVYPEDGTGARFDASGIIAKGPNPRSAELWMDFITSKEAYTIILNTRNRRVVVSDLPGPKHLPALGKIKLIPYDAIEAAEIREDLSSKFSDWMM</sequence>
<protein>
    <submittedName>
        <fullName evidence="2">Uncharacterized protein</fullName>
    </submittedName>
</protein>
<gene>
    <name evidence="2" type="ORF">SDC9_10317</name>
</gene>
<comment type="caution">
    <text evidence="2">The sequence shown here is derived from an EMBL/GenBank/DDBJ whole genome shotgun (WGS) entry which is preliminary data.</text>
</comment>
<dbReference type="GO" id="GO:0015888">
    <property type="term" value="P:thiamine transport"/>
    <property type="evidence" value="ECO:0007669"/>
    <property type="project" value="TreeGrafter"/>
</dbReference>
<accession>A0A644TCQ7</accession>
<dbReference type="Gene3D" id="3.40.190.10">
    <property type="entry name" value="Periplasmic binding protein-like II"/>
    <property type="match status" value="2"/>
</dbReference>
<dbReference type="EMBL" id="VSSQ01000025">
    <property type="protein sequence ID" value="MPL64660.1"/>
    <property type="molecule type" value="Genomic_DNA"/>
</dbReference>
<evidence type="ECO:0000313" key="2">
    <source>
        <dbReference type="EMBL" id="MPL64660.1"/>
    </source>
</evidence>
<dbReference type="GO" id="GO:0030976">
    <property type="term" value="F:thiamine pyrophosphate binding"/>
    <property type="evidence" value="ECO:0007669"/>
    <property type="project" value="TreeGrafter"/>
</dbReference>
<keyword evidence="1" id="KW-0732">Signal</keyword>
<dbReference type="InterPro" id="IPR026045">
    <property type="entry name" value="Ferric-bd"/>
</dbReference>